<evidence type="ECO:0000313" key="2">
    <source>
        <dbReference type="RefSeq" id="XP_018493783.1"/>
    </source>
</evidence>
<keyword evidence="1" id="KW-1185">Reference proteome</keyword>
<dbReference type="Proteomes" id="UP000694867">
    <property type="component" value="Unplaced"/>
</dbReference>
<accession>A0AAJ7P928</accession>
<proteinExistence type="predicted"/>
<dbReference type="GO" id="GO:0006357">
    <property type="term" value="P:regulation of transcription by RNA polymerase II"/>
    <property type="evidence" value="ECO:0007669"/>
    <property type="project" value="InterPro"/>
</dbReference>
<dbReference type="RefSeq" id="XP_018493783.1">
    <property type="nucleotide sequence ID" value="XM_018638267.1"/>
</dbReference>
<dbReference type="InterPro" id="IPR033375">
    <property type="entry name" value="Cggbp1"/>
</dbReference>
<dbReference type="PANTHER" id="PTHR32344">
    <property type="entry name" value="U1-TYPE DOMAIN-CONTAINING PROTEIN"/>
    <property type="match status" value="1"/>
</dbReference>
<dbReference type="KEGG" id="goe:108863739"/>
<sequence>MRRFIRDFGPAYFATDGDFLTCKVCEKVVNAEKKFFVEQHVKSAQHQNRLQTPGRSNQNVCLLSDFLNLSNKQSPSNMDLCQMLRGTNIPLFKVQNQSFRNCLEKYSKYQVPEHTTLRKTYLRKLYDATILKIRTAIGENPIWISMDETTDGKGRYVVNTIIGRQANASQLNAKMGCLLSGLSPEKDHK</sequence>
<dbReference type="AlphaFoldDB" id="A0AAJ7P928"/>
<organism evidence="1 2">
    <name type="scientific">Galendromus occidentalis</name>
    <name type="common">western predatory mite</name>
    <dbReference type="NCBI Taxonomy" id="34638"/>
    <lineage>
        <taxon>Eukaryota</taxon>
        <taxon>Metazoa</taxon>
        <taxon>Ecdysozoa</taxon>
        <taxon>Arthropoda</taxon>
        <taxon>Chelicerata</taxon>
        <taxon>Arachnida</taxon>
        <taxon>Acari</taxon>
        <taxon>Parasitiformes</taxon>
        <taxon>Mesostigmata</taxon>
        <taxon>Gamasina</taxon>
        <taxon>Phytoseioidea</taxon>
        <taxon>Phytoseiidae</taxon>
        <taxon>Typhlodrominae</taxon>
        <taxon>Galendromus</taxon>
    </lineage>
</organism>
<name>A0AAJ7P928_9ACAR</name>
<dbReference type="GeneID" id="108863739"/>
<reference evidence="2" key="1">
    <citation type="submission" date="2025-08" db="UniProtKB">
        <authorList>
            <consortium name="RefSeq"/>
        </authorList>
    </citation>
    <scope>IDENTIFICATION</scope>
</reference>
<protein>
    <submittedName>
        <fullName evidence="2">Uncharacterized protein LOC108863739</fullName>
    </submittedName>
</protein>
<gene>
    <name evidence="2" type="primary">LOC108863739</name>
</gene>
<evidence type="ECO:0000313" key="1">
    <source>
        <dbReference type="Proteomes" id="UP000694867"/>
    </source>
</evidence>
<dbReference type="GO" id="GO:0005634">
    <property type="term" value="C:nucleus"/>
    <property type="evidence" value="ECO:0007669"/>
    <property type="project" value="InterPro"/>
</dbReference>
<dbReference type="PANTHER" id="PTHR32344:SF1">
    <property type="entry name" value="U1-TYPE DOMAIN-CONTAINING PROTEIN"/>
    <property type="match status" value="1"/>
</dbReference>
<dbReference type="GO" id="GO:0003690">
    <property type="term" value="F:double-stranded DNA binding"/>
    <property type="evidence" value="ECO:0007669"/>
    <property type="project" value="InterPro"/>
</dbReference>